<proteinExistence type="predicted"/>
<dbReference type="PANTHER" id="PTHR10006:SF19">
    <property type="entry name" value="MUCIN-1"/>
    <property type="match status" value="1"/>
</dbReference>
<keyword evidence="4" id="KW-1185">Reference proteome</keyword>
<feature type="transmembrane region" description="Helical" evidence="2">
    <location>
        <begin position="37"/>
        <end position="61"/>
    </location>
</feature>
<feature type="compositionally biased region" description="Pro residues" evidence="1">
    <location>
        <begin position="1"/>
        <end position="10"/>
    </location>
</feature>
<reference evidence="3" key="2">
    <citation type="submission" date="2025-09" db="UniProtKB">
        <authorList>
            <consortium name="Ensembl"/>
        </authorList>
    </citation>
    <scope>IDENTIFICATION</scope>
</reference>
<dbReference type="Ensembl" id="ENSTMTT00000009908.1">
    <property type="protein sequence ID" value="ENSTMTP00000009579.1"/>
    <property type="gene ID" value="ENSTMTG00000006977.1"/>
</dbReference>
<organism evidence="3 4">
    <name type="scientific">Terrapene triunguis</name>
    <name type="common">Three-toed box turtle</name>
    <dbReference type="NCBI Taxonomy" id="2587831"/>
    <lineage>
        <taxon>Eukaryota</taxon>
        <taxon>Metazoa</taxon>
        <taxon>Chordata</taxon>
        <taxon>Craniata</taxon>
        <taxon>Vertebrata</taxon>
        <taxon>Euteleostomi</taxon>
        <taxon>Archelosauria</taxon>
        <taxon>Testudinata</taxon>
        <taxon>Testudines</taxon>
        <taxon>Cryptodira</taxon>
        <taxon>Durocryptodira</taxon>
        <taxon>Testudinoidea</taxon>
        <taxon>Emydidae</taxon>
        <taxon>Terrapene</taxon>
    </lineage>
</organism>
<name>A0A674IPZ4_9SAUR</name>
<accession>A0A674IPZ4</accession>
<reference evidence="3" key="1">
    <citation type="submission" date="2025-08" db="UniProtKB">
        <authorList>
            <consortium name="Ensembl"/>
        </authorList>
    </citation>
    <scope>IDENTIFICATION</scope>
</reference>
<evidence type="ECO:0000313" key="3">
    <source>
        <dbReference type="Ensembl" id="ENSTMTP00000009579.1"/>
    </source>
</evidence>
<dbReference type="InParanoid" id="A0A674IPZ4"/>
<dbReference type="GeneTree" id="ENSGT00710000106874"/>
<keyword evidence="2" id="KW-0472">Membrane</keyword>
<evidence type="ECO:0000256" key="2">
    <source>
        <dbReference type="SAM" id="Phobius"/>
    </source>
</evidence>
<sequence length="149" mass="15966">PSPPGPPQPLTAPTCVSANSGSSPPATSAPAPLVPGWGIALLVLVCILLVLSILIFILLIVCSYRRRNRGKLDLLSSQASYQPMNEYPTYHTHGRFSGPGKKQNPYSDVSSGAWGLAWAEPGEMLFSPVRWLQPRPRVAASDLDPGPPR</sequence>
<keyword evidence="2" id="KW-0812">Transmembrane</keyword>
<keyword evidence="2" id="KW-1133">Transmembrane helix</keyword>
<feature type="region of interest" description="Disordered" evidence="1">
    <location>
        <begin position="1"/>
        <end position="23"/>
    </location>
</feature>
<evidence type="ECO:0000256" key="1">
    <source>
        <dbReference type="SAM" id="MobiDB-lite"/>
    </source>
</evidence>
<evidence type="ECO:0000313" key="4">
    <source>
        <dbReference type="Proteomes" id="UP000472274"/>
    </source>
</evidence>
<dbReference type="Proteomes" id="UP000472274">
    <property type="component" value="Unplaced"/>
</dbReference>
<gene>
    <name evidence="3" type="primary">MUC1</name>
</gene>
<dbReference type="PANTHER" id="PTHR10006">
    <property type="entry name" value="MUCIN-1-RELATED"/>
    <property type="match status" value="1"/>
</dbReference>
<dbReference type="AlphaFoldDB" id="A0A674IPZ4"/>
<protein>
    <recommendedName>
        <fullName evidence="5">Mucin 1, cell surface associated</fullName>
    </recommendedName>
</protein>
<feature type="compositionally biased region" description="Low complexity" evidence="1">
    <location>
        <begin position="11"/>
        <end position="23"/>
    </location>
</feature>
<evidence type="ECO:0008006" key="5">
    <source>
        <dbReference type="Google" id="ProtNLM"/>
    </source>
</evidence>